<gene>
    <name evidence="1" type="ORF">BaRGS_00039171</name>
</gene>
<comment type="caution">
    <text evidence="1">The sequence shown here is derived from an EMBL/GenBank/DDBJ whole genome shotgun (WGS) entry which is preliminary data.</text>
</comment>
<reference evidence="1 2" key="1">
    <citation type="journal article" date="2023" name="Sci. Data">
        <title>Genome assembly of the Korean intertidal mud-creeper Batillaria attramentaria.</title>
        <authorList>
            <person name="Patra A.K."/>
            <person name="Ho P.T."/>
            <person name="Jun S."/>
            <person name="Lee S.J."/>
            <person name="Kim Y."/>
            <person name="Won Y.J."/>
        </authorList>
    </citation>
    <scope>NUCLEOTIDE SEQUENCE [LARGE SCALE GENOMIC DNA]</scope>
    <source>
        <strain evidence="1">Wonlab-2016</strain>
    </source>
</reference>
<accession>A0ABD0J3U3</accession>
<name>A0ABD0J3U3_9CAEN</name>
<protein>
    <submittedName>
        <fullName evidence="1">Uncharacterized protein</fullName>
    </submittedName>
</protein>
<organism evidence="1 2">
    <name type="scientific">Batillaria attramentaria</name>
    <dbReference type="NCBI Taxonomy" id="370345"/>
    <lineage>
        <taxon>Eukaryota</taxon>
        <taxon>Metazoa</taxon>
        <taxon>Spiralia</taxon>
        <taxon>Lophotrochozoa</taxon>
        <taxon>Mollusca</taxon>
        <taxon>Gastropoda</taxon>
        <taxon>Caenogastropoda</taxon>
        <taxon>Sorbeoconcha</taxon>
        <taxon>Cerithioidea</taxon>
        <taxon>Batillariidae</taxon>
        <taxon>Batillaria</taxon>
    </lineage>
</organism>
<dbReference type="Proteomes" id="UP001519460">
    <property type="component" value="Unassembled WGS sequence"/>
</dbReference>
<sequence>MHSGWNAVCCLSYRNVSPWLLQLDFQCTNWFLQVLTCDDTDSLKFFEIHSGLADLTKDPYQCLKVNQFDCSANSSLPSRAIAFAFGSVNTLTVLDRPALMA</sequence>
<proteinExistence type="predicted"/>
<dbReference type="AlphaFoldDB" id="A0ABD0J3U3"/>
<keyword evidence="2" id="KW-1185">Reference proteome</keyword>
<evidence type="ECO:0000313" key="2">
    <source>
        <dbReference type="Proteomes" id="UP001519460"/>
    </source>
</evidence>
<dbReference type="EMBL" id="JACVVK020000668">
    <property type="protein sequence ID" value="KAK7457964.1"/>
    <property type="molecule type" value="Genomic_DNA"/>
</dbReference>
<evidence type="ECO:0000313" key="1">
    <source>
        <dbReference type="EMBL" id="KAK7457964.1"/>
    </source>
</evidence>